<evidence type="ECO:0000313" key="3">
    <source>
        <dbReference type="EMBL" id="MBB4858367.1"/>
    </source>
</evidence>
<evidence type="ECO:0000259" key="2">
    <source>
        <dbReference type="Pfam" id="PF00857"/>
    </source>
</evidence>
<keyword evidence="1" id="KW-0378">Hydrolase</keyword>
<dbReference type="PANTHER" id="PTHR43540:SF1">
    <property type="entry name" value="ISOCHORISMATASE HYDROLASE"/>
    <property type="match status" value="1"/>
</dbReference>
<dbReference type="InterPro" id="IPR050272">
    <property type="entry name" value="Isochorismatase-like_hydrls"/>
</dbReference>
<comment type="caution">
    <text evidence="3">The sequence shown here is derived from an EMBL/GenBank/DDBJ whole genome shotgun (WGS) entry which is preliminary data.</text>
</comment>
<dbReference type="GO" id="GO:0016787">
    <property type="term" value="F:hydrolase activity"/>
    <property type="evidence" value="ECO:0007669"/>
    <property type="project" value="UniProtKB-KW"/>
</dbReference>
<reference evidence="3 4" key="1">
    <citation type="submission" date="2020-08" db="EMBL/GenBank/DDBJ databases">
        <title>Functional genomics of gut bacteria from endangered species of beetles.</title>
        <authorList>
            <person name="Carlos-Shanley C."/>
        </authorList>
    </citation>
    <scope>NUCLEOTIDE SEQUENCE [LARGE SCALE GENOMIC DNA]</scope>
    <source>
        <strain evidence="3 4">S00245</strain>
    </source>
</reference>
<proteinExistence type="predicted"/>
<protein>
    <submittedName>
        <fullName evidence="3">Nicotinamidase-related amidase</fullName>
    </submittedName>
</protein>
<dbReference type="Gene3D" id="3.40.50.850">
    <property type="entry name" value="Isochorismatase-like"/>
    <property type="match status" value="1"/>
</dbReference>
<keyword evidence="4" id="KW-1185">Reference proteome</keyword>
<dbReference type="CDD" id="cd00431">
    <property type="entry name" value="cysteine_hydrolases"/>
    <property type="match status" value="1"/>
</dbReference>
<dbReference type="SUPFAM" id="SSF52499">
    <property type="entry name" value="Isochorismatase-like hydrolases"/>
    <property type="match status" value="1"/>
</dbReference>
<dbReference type="AlphaFoldDB" id="A0A7W7NWR4"/>
<dbReference type="EMBL" id="JACHLR010000005">
    <property type="protein sequence ID" value="MBB4858367.1"/>
    <property type="molecule type" value="Genomic_DNA"/>
</dbReference>
<gene>
    <name evidence="3" type="ORF">HNO88_001686</name>
</gene>
<organism evidence="3 4">
    <name type="scientific">Novosphingobium chloroacetimidivorans</name>
    <dbReference type="NCBI Taxonomy" id="1428314"/>
    <lineage>
        <taxon>Bacteria</taxon>
        <taxon>Pseudomonadati</taxon>
        <taxon>Pseudomonadota</taxon>
        <taxon>Alphaproteobacteria</taxon>
        <taxon>Sphingomonadales</taxon>
        <taxon>Sphingomonadaceae</taxon>
        <taxon>Novosphingobium</taxon>
    </lineage>
</organism>
<dbReference type="Pfam" id="PF00857">
    <property type="entry name" value="Isochorismatase"/>
    <property type="match status" value="1"/>
</dbReference>
<dbReference type="Proteomes" id="UP000555448">
    <property type="component" value="Unassembled WGS sequence"/>
</dbReference>
<dbReference type="InterPro" id="IPR000868">
    <property type="entry name" value="Isochorismatase-like_dom"/>
</dbReference>
<dbReference type="RefSeq" id="WP_184243955.1">
    <property type="nucleotide sequence ID" value="NZ_JACHLR010000005.1"/>
</dbReference>
<evidence type="ECO:0000256" key="1">
    <source>
        <dbReference type="ARBA" id="ARBA00022801"/>
    </source>
</evidence>
<feature type="domain" description="Isochorismatase-like" evidence="2">
    <location>
        <begin position="4"/>
        <end position="185"/>
    </location>
</feature>
<sequence length="200" mass="21790">MKPTLFLVMDMMNDLVAEDGFNAKTYGVQVKERGVLENTRAAIAAARAAGALVGYVRVGFSSDYREAPEASPIFSGARKNGIFQLGTWGTQVHDSIAPEPQDFDIVKHRVSPFYSTSLEAILRAHKISRIVMCGVSTNGVVHSGAREAHDRDYEVVVLEDCCAGVTPDEHNHAVACMGRFGQIVESRAFRWDEGDTTSPA</sequence>
<dbReference type="PANTHER" id="PTHR43540">
    <property type="entry name" value="PEROXYUREIDOACRYLATE/UREIDOACRYLATE AMIDOHYDROLASE-RELATED"/>
    <property type="match status" value="1"/>
</dbReference>
<accession>A0A7W7NWR4</accession>
<name>A0A7W7NWR4_9SPHN</name>
<dbReference type="InterPro" id="IPR036380">
    <property type="entry name" value="Isochorismatase-like_sf"/>
</dbReference>
<evidence type="ECO:0000313" key="4">
    <source>
        <dbReference type="Proteomes" id="UP000555448"/>
    </source>
</evidence>